<keyword evidence="5" id="KW-1185">Reference proteome</keyword>
<gene>
    <name evidence="4" type="ORF">GAO09_03220</name>
</gene>
<dbReference type="InterPro" id="IPR052176">
    <property type="entry name" value="Glycosyl_Hydrlase_43_Enz"/>
</dbReference>
<name>A0A6A8A649_9HYPH</name>
<sequence>MKTLLLIGHAANARLWEHELLERLGVLNCAIGVSLSQEVSQQPYFLDAVLNAEARKFDGCLALAAPPLNPVSFAEADLVINLTGGGSPQSAASMLTLSIAGAYCLGEGLCRLRTVTNSAPEIVARVNGQVVAVARPMLGDRVWLSRDCNDVLVSCQNLIISCVKRFFAGKLEPVPEPVAPTPSRPFLIGYGRDLLQGLASRGLRKLKPGSKSFYWQTGYRLIDGAGIAQSRKLDGPPFMLLPDDGNRFYADPFAFDHKGRSYLFVEEFPYALGRGIISVTELKPDGSFDPPRRVLEEPHHLSYPNVFQHEGSIFMIPESGGANEVVLYRAEEFPDRWVRDTVILEARCFNDATLLEHGGKFWMFGTERFGGGSASDTLMVYSAANLRGPWQPHPLNPILIDRAGARPGGNFIQIEDRTFLPVQDGTLKYGGGLGLREVMLLNDEDVVLGEIAPIASGPAWHGAGIHTLTRSGRLETIDSSP</sequence>
<dbReference type="InterPro" id="IPR056442">
    <property type="entry name" value="GINT1_N"/>
</dbReference>
<keyword evidence="2" id="KW-0119">Carbohydrate metabolism</keyword>
<protein>
    <recommendedName>
        <fullName evidence="3">Glucosamine inositolphosphorylceramide transferase 1 N-terminal domain-containing protein</fullName>
    </recommendedName>
</protein>
<evidence type="ECO:0000256" key="1">
    <source>
        <dbReference type="ARBA" id="ARBA00022651"/>
    </source>
</evidence>
<accession>A0A6A8A649</accession>
<dbReference type="EMBL" id="WIXI01000022">
    <property type="protein sequence ID" value="MQY45080.1"/>
    <property type="molecule type" value="Genomic_DNA"/>
</dbReference>
<keyword evidence="1" id="KW-0858">Xylan degradation</keyword>
<dbReference type="GO" id="GO:0045493">
    <property type="term" value="P:xylan catabolic process"/>
    <property type="evidence" value="ECO:0007669"/>
    <property type="project" value="UniProtKB-KW"/>
</dbReference>
<feature type="domain" description="Glucosamine inositolphosphorylceramide transferase 1 N-terminal" evidence="3">
    <location>
        <begin position="247"/>
        <end position="467"/>
    </location>
</feature>
<dbReference type="Gene3D" id="2.115.10.20">
    <property type="entry name" value="Glycosyl hydrolase domain, family 43"/>
    <property type="match status" value="1"/>
</dbReference>
<dbReference type="AlphaFoldDB" id="A0A6A8A649"/>
<dbReference type="PANTHER" id="PTHR43772:SF2">
    <property type="entry name" value="PUTATIVE (AFU_ORTHOLOGUE AFUA_2G04480)-RELATED"/>
    <property type="match status" value="1"/>
</dbReference>
<evidence type="ECO:0000313" key="4">
    <source>
        <dbReference type="EMBL" id="MQY45080.1"/>
    </source>
</evidence>
<dbReference type="SUPFAM" id="SSF75005">
    <property type="entry name" value="Arabinanase/levansucrase/invertase"/>
    <property type="match status" value="1"/>
</dbReference>
<reference evidence="4 5" key="1">
    <citation type="submission" date="2019-11" db="EMBL/GenBank/DDBJ databases">
        <title>Genome analysis of Rhizobacterium cereale a novel genus and species isolated from maize roots in North Spain.</title>
        <authorList>
            <person name="Menendez E."/>
            <person name="Flores-Felix J.D."/>
            <person name="Ramirez-Bahena M.-H."/>
            <person name="Igual J.M."/>
            <person name="Garcia-Fraile P."/>
            <person name="Peix A."/>
            <person name="Velazquez E."/>
        </authorList>
    </citation>
    <scope>NUCLEOTIDE SEQUENCE [LARGE SCALE GENOMIC DNA]</scope>
    <source>
        <strain evidence="4 5">RZME27</strain>
    </source>
</reference>
<dbReference type="InterPro" id="IPR023296">
    <property type="entry name" value="Glyco_hydro_beta-prop_sf"/>
</dbReference>
<organism evidence="4 5">
    <name type="scientific">Endobacterium cereale</name>
    <dbReference type="NCBI Taxonomy" id="2663029"/>
    <lineage>
        <taxon>Bacteria</taxon>
        <taxon>Pseudomonadati</taxon>
        <taxon>Pseudomonadota</taxon>
        <taxon>Alphaproteobacteria</taxon>
        <taxon>Hyphomicrobiales</taxon>
        <taxon>Rhizobiaceae</taxon>
        <taxon>Endobacterium</taxon>
    </lineage>
</organism>
<dbReference type="Proteomes" id="UP000435138">
    <property type="component" value="Unassembled WGS sequence"/>
</dbReference>
<evidence type="ECO:0000313" key="5">
    <source>
        <dbReference type="Proteomes" id="UP000435138"/>
    </source>
</evidence>
<comment type="caution">
    <text evidence="4">The sequence shown here is derived from an EMBL/GenBank/DDBJ whole genome shotgun (WGS) entry which is preliminary data.</text>
</comment>
<dbReference type="PANTHER" id="PTHR43772">
    <property type="entry name" value="ENDO-1,4-BETA-XYLANASE"/>
    <property type="match status" value="1"/>
</dbReference>
<evidence type="ECO:0000256" key="2">
    <source>
        <dbReference type="ARBA" id="ARBA00023277"/>
    </source>
</evidence>
<proteinExistence type="predicted"/>
<keyword evidence="1" id="KW-0624">Polysaccharide degradation</keyword>
<evidence type="ECO:0000259" key="3">
    <source>
        <dbReference type="Pfam" id="PF24793"/>
    </source>
</evidence>
<dbReference type="Pfam" id="PF24793">
    <property type="entry name" value="GINT1_N"/>
    <property type="match status" value="1"/>
</dbReference>
<dbReference type="RefSeq" id="WP_153352582.1">
    <property type="nucleotide sequence ID" value="NZ_JAYKOO010000002.1"/>
</dbReference>